<feature type="region of interest" description="Disordered" evidence="1">
    <location>
        <begin position="75"/>
        <end position="100"/>
    </location>
</feature>
<dbReference type="EMBL" id="WUPT01000003">
    <property type="protein sequence ID" value="MXQ09462.1"/>
    <property type="molecule type" value="Genomic_DNA"/>
</dbReference>
<gene>
    <name evidence="2" type="ORF">GQ651_16570</name>
</gene>
<organism evidence="2 3">
    <name type="scientific">Kangsaoukella pontilimi</name>
    <dbReference type="NCBI Taxonomy" id="2691042"/>
    <lineage>
        <taxon>Bacteria</taxon>
        <taxon>Pseudomonadati</taxon>
        <taxon>Pseudomonadota</taxon>
        <taxon>Alphaproteobacteria</taxon>
        <taxon>Rhodobacterales</taxon>
        <taxon>Paracoccaceae</taxon>
        <taxon>Kangsaoukella</taxon>
    </lineage>
</organism>
<comment type="caution">
    <text evidence="2">The sequence shown here is derived from an EMBL/GenBank/DDBJ whole genome shotgun (WGS) entry which is preliminary data.</text>
</comment>
<evidence type="ECO:0000313" key="3">
    <source>
        <dbReference type="Proteomes" id="UP000480350"/>
    </source>
</evidence>
<protein>
    <submittedName>
        <fullName evidence="2">Uncharacterized protein</fullName>
    </submittedName>
</protein>
<keyword evidence="3" id="KW-1185">Reference proteome</keyword>
<proteinExistence type="predicted"/>
<sequence>MSRRKDYPETPDGRYFVSKGRLWRKTDPRLDDSTRRAAVKALMLARRAVFQAKTEDETRAARERVHEAKCRLGERGPVWWDDGAPDEGGRHPMNSSYDGWWAGLSDEARAEGEGRS</sequence>
<name>A0A7C9IKA0_9RHOB</name>
<reference evidence="2 3" key="1">
    <citation type="submission" date="2019-12" db="EMBL/GenBank/DDBJ databases">
        <authorList>
            <person name="Lee S.D."/>
        </authorList>
    </citation>
    <scope>NUCLEOTIDE SEQUENCE [LARGE SCALE GENOMIC DNA]</scope>
    <source>
        <strain evidence="2 3">GH1-50</strain>
    </source>
</reference>
<accession>A0A7C9IKA0</accession>
<evidence type="ECO:0000256" key="1">
    <source>
        <dbReference type="SAM" id="MobiDB-lite"/>
    </source>
</evidence>
<dbReference type="AlphaFoldDB" id="A0A7C9IKA0"/>
<reference evidence="2 3" key="2">
    <citation type="submission" date="2020-03" db="EMBL/GenBank/DDBJ databases">
        <title>Kangsaoukella pontilimi gen. nov., sp. nov., a new member of the family Rhodobacteraceae isolated from a tidal mudflat.</title>
        <authorList>
            <person name="Kim I.S."/>
        </authorList>
    </citation>
    <scope>NUCLEOTIDE SEQUENCE [LARGE SCALE GENOMIC DNA]</scope>
    <source>
        <strain evidence="2 3">GH1-50</strain>
    </source>
</reference>
<dbReference type="RefSeq" id="WP_160765387.1">
    <property type="nucleotide sequence ID" value="NZ_WUPT01000003.1"/>
</dbReference>
<dbReference type="Proteomes" id="UP000480350">
    <property type="component" value="Unassembled WGS sequence"/>
</dbReference>
<evidence type="ECO:0000313" key="2">
    <source>
        <dbReference type="EMBL" id="MXQ09462.1"/>
    </source>
</evidence>